<comment type="caution">
    <text evidence="7">The sequence shown here is derived from an EMBL/GenBank/DDBJ whole genome shotgun (WGS) entry which is preliminary data.</text>
</comment>
<sequence length="411" mass="48631">MQLTKTIKVQLYPSASDIEKFEETQQQFLNACNFVSTYIFDHDFELGQTTLHNALYHQIRQDFGLQSQMAQSVMRTVIARYKTVKTQFKQKPKRYKDIHTGKYHTLYKDLYHLTKPLGFKQPVAVFVRNRNYTYHQDDTYSLTTNQGRIKVSCDKQHIAYLQQFSQNAYKFGQAELLCRKGKWFLHVSASKEIDSPDETNIQRIVGIDRGLRQILTIADDTAHTTFYSGKSLMKKRRRFKKLRQSLQAKNTKSSRRRLKTIERRENRWMNDVNHQLSKTLVDRYGANTLFVLEDLTNVTFNTTHHRKQDARYEHHSWRFFDFEEKLMYKALESGSQVLKVSAQFTSQRCPKCESIDRANRQQDKHLFTCQNCGYQSNDDRVAAINIQELGHRYLSSEKNPRFEKIVPIQNY</sequence>
<organism evidence="7 8">
    <name type="scientific">Aerococcus viridans</name>
    <dbReference type="NCBI Taxonomy" id="1377"/>
    <lineage>
        <taxon>Bacteria</taxon>
        <taxon>Bacillati</taxon>
        <taxon>Bacillota</taxon>
        <taxon>Bacilli</taxon>
        <taxon>Lactobacillales</taxon>
        <taxon>Aerococcaceae</taxon>
        <taxon>Aerococcus</taxon>
    </lineage>
</organism>
<protein>
    <submittedName>
        <fullName evidence="7">Transposase</fullName>
    </submittedName>
</protein>
<comment type="similarity">
    <text evidence="1">In the C-terminal section; belongs to the transposase 35 family.</text>
</comment>
<evidence type="ECO:0000259" key="5">
    <source>
        <dbReference type="Pfam" id="PF01385"/>
    </source>
</evidence>
<dbReference type="Pfam" id="PF07282">
    <property type="entry name" value="Cas12f1-like_TNB"/>
    <property type="match status" value="1"/>
</dbReference>
<name>A0A2J9PLD0_9LACT</name>
<keyword evidence="2" id="KW-0815">Transposition</keyword>
<proteinExistence type="inferred from homology"/>
<dbReference type="GO" id="GO:0003677">
    <property type="term" value="F:DNA binding"/>
    <property type="evidence" value="ECO:0007669"/>
    <property type="project" value="UniProtKB-KW"/>
</dbReference>
<evidence type="ECO:0000313" key="7">
    <source>
        <dbReference type="EMBL" id="PNL91144.1"/>
    </source>
</evidence>
<dbReference type="InterPro" id="IPR010095">
    <property type="entry name" value="Cas12f1-like_TNB"/>
</dbReference>
<dbReference type="NCBIfam" id="TIGR01766">
    <property type="entry name" value="IS200/IS605 family accessory protein TnpB-like domain"/>
    <property type="match status" value="1"/>
</dbReference>
<evidence type="ECO:0000313" key="8">
    <source>
        <dbReference type="Proteomes" id="UP000192813"/>
    </source>
</evidence>
<evidence type="ECO:0000256" key="1">
    <source>
        <dbReference type="ARBA" id="ARBA00008761"/>
    </source>
</evidence>
<dbReference type="AlphaFoldDB" id="A0A2J9PLD0"/>
<evidence type="ECO:0000256" key="4">
    <source>
        <dbReference type="ARBA" id="ARBA00023172"/>
    </source>
</evidence>
<dbReference type="EMBL" id="NBTM02000001">
    <property type="protein sequence ID" value="PNL91144.1"/>
    <property type="molecule type" value="Genomic_DNA"/>
</dbReference>
<keyword evidence="3" id="KW-0238">DNA-binding</keyword>
<evidence type="ECO:0000256" key="2">
    <source>
        <dbReference type="ARBA" id="ARBA00022578"/>
    </source>
</evidence>
<dbReference type="InterPro" id="IPR001959">
    <property type="entry name" value="Transposase"/>
</dbReference>
<dbReference type="NCBIfam" id="NF040570">
    <property type="entry name" value="guided_TnpB"/>
    <property type="match status" value="1"/>
</dbReference>
<dbReference type="GO" id="GO:0032196">
    <property type="term" value="P:transposition"/>
    <property type="evidence" value="ECO:0007669"/>
    <property type="project" value="UniProtKB-KW"/>
</dbReference>
<dbReference type="GO" id="GO:0006310">
    <property type="term" value="P:DNA recombination"/>
    <property type="evidence" value="ECO:0007669"/>
    <property type="project" value="UniProtKB-KW"/>
</dbReference>
<evidence type="ECO:0000259" key="6">
    <source>
        <dbReference type="Pfam" id="PF07282"/>
    </source>
</evidence>
<reference evidence="8" key="1">
    <citation type="submission" date="2017-12" db="EMBL/GenBank/DDBJ databases">
        <title>FDA dAtabase for Regulatory Grade micrObial Sequences (FDA-ARGOS): Supporting development and validation of Infectious Disease Dx tests.</title>
        <authorList>
            <person name="Hoffmann M."/>
            <person name="Allard M."/>
            <person name="Evans P."/>
            <person name="Brown E."/>
            <person name="Tallon L."/>
            <person name="Sadzewicz L."/>
            <person name="Sengamalay N."/>
            <person name="Ott S."/>
            <person name="Godinez A."/>
            <person name="Nagaraj S."/>
            <person name="Vavikolanu K."/>
            <person name="Aluvathingal J."/>
            <person name="Nadendla S."/>
            <person name="Sichtig H."/>
        </authorList>
    </citation>
    <scope>NUCLEOTIDE SEQUENCE [LARGE SCALE GENOMIC DNA]</scope>
    <source>
        <strain evidence="8">FDAARGOS_249</strain>
    </source>
</reference>
<feature type="domain" description="Cas12f1-like TNB" evidence="6">
    <location>
        <begin position="319"/>
        <end position="386"/>
    </location>
</feature>
<evidence type="ECO:0000256" key="3">
    <source>
        <dbReference type="ARBA" id="ARBA00023125"/>
    </source>
</evidence>
<feature type="domain" description="Probable transposase IS891/IS1136/IS1341" evidence="5">
    <location>
        <begin position="195"/>
        <end position="295"/>
    </location>
</feature>
<dbReference type="RefSeq" id="WP_083067946.1">
    <property type="nucleotide sequence ID" value="NZ_NBTM02000001.1"/>
</dbReference>
<gene>
    <name evidence="7" type="ORF">A6J77_002410</name>
</gene>
<accession>A0A2J9PLD0</accession>
<dbReference type="Proteomes" id="UP000192813">
    <property type="component" value="Unassembled WGS sequence"/>
</dbReference>
<keyword evidence="4" id="KW-0233">DNA recombination</keyword>
<dbReference type="Pfam" id="PF01385">
    <property type="entry name" value="OrfB_IS605"/>
    <property type="match status" value="1"/>
</dbReference>